<organism evidence="1 2">
    <name type="scientific">Gigaspora margarita</name>
    <dbReference type="NCBI Taxonomy" id="4874"/>
    <lineage>
        <taxon>Eukaryota</taxon>
        <taxon>Fungi</taxon>
        <taxon>Fungi incertae sedis</taxon>
        <taxon>Mucoromycota</taxon>
        <taxon>Glomeromycotina</taxon>
        <taxon>Glomeromycetes</taxon>
        <taxon>Diversisporales</taxon>
        <taxon>Gigasporaceae</taxon>
        <taxon>Gigaspora</taxon>
    </lineage>
</organism>
<reference evidence="1 2" key="1">
    <citation type="submission" date="2021-06" db="EMBL/GenBank/DDBJ databases">
        <authorList>
            <person name="Kallberg Y."/>
            <person name="Tangrot J."/>
            <person name="Rosling A."/>
        </authorList>
    </citation>
    <scope>NUCLEOTIDE SEQUENCE [LARGE SCALE GENOMIC DNA]</scope>
    <source>
        <strain evidence="1 2">120-4 pot B 10/14</strain>
    </source>
</reference>
<evidence type="ECO:0000313" key="2">
    <source>
        <dbReference type="Proteomes" id="UP000789901"/>
    </source>
</evidence>
<gene>
    <name evidence="1" type="ORF">GMARGA_LOCUS33969</name>
</gene>
<comment type="caution">
    <text evidence="1">The sequence shown here is derived from an EMBL/GenBank/DDBJ whole genome shotgun (WGS) entry which is preliminary data.</text>
</comment>
<evidence type="ECO:0000313" key="1">
    <source>
        <dbReference type="EMBL" id="CAG8838416.1"/>
    </source>
</evidence>
<dbReference type="Proteomes" id="UP000789901">
    <property type="component" value="Unassembled WGS sequence"/>
</dbReference>
<proteinExistence type="predicted"/>
<name>A0ABN7WQQ8_GIGMA</name>
<dbReference type="EMBL" id="CAJVQB010058000">
    <property type="protein sequence ID" value="CAG8838416.1"/>
    <property type="molecule type" value="Genomic_DNA"/>
</dbReference>
<protein>
    <submittedName>
        <fullName evidence="1">41672_t:CDS:1</fullName>
    </submittedName>
</protein>
<feature type="non-terminal residue" evidence="1">
    <location>
        <position position="1"/>
    </location>
</feature>
<keyword evidence="2" id="KW-1185">Reference proteome</keyword>
<accession>A0ABN7WQQ8</accession>
<sequence length="44" mass="5304">TKEILLEIRFIEETKNKEDTKVFTTEIEALDSLIRCIFHYMKTI</sequence>